<gene>
    <name evidence="2" type="ORF">IW261DRAFT_1506168</name>
</gene>
<evidence type="ECO:0000313" key="3">
    <source>
        <dbReference type="Proteomes" id="UP001175227"/>
    </source>
</evidence>
<accession>A0AA39U895</accession>
<dbReference type="CDD" id="cd09917">
    <property type="entry name" value="F-box_SF"/>
    <property type="match status" value="1"/>
</dbReference>
<dbReference type="SUPFAM" id="SSF52047">
    <property type="entry name" value="RNI-like"/>
    <property type="match status" value="1"/>
</dbReference>
<reference evidence="2" key="1">
    <citation type="submission" date="2023-06" db="EMBL/GenBank/DDBJ databases">
        <authorList>
            <consortium name="Lawrence Berkeley National Laboratory"/>
            <person name="Ahrendt S."/>
            <person name="Sahu N."/>
            <person name="Indic B."/>
            <person name="Wong-Bajracharya J."/>
            <person name="Merenyi Z."/>
            <person name="Ke H.-M."/>
            <person name="Monk M."/>
            <person name="Kocsube S."/>
            <person name="Drula E."/>
            <person name="Lipzen A."/>
            <person name="Balint B."/>
            <person name="Henrissat B."/>
            <person name="Andreopoulos B."/>
            <person name="Martin F.M."/>
            <person name="Harder C.B."/>
            <person name="Rigling D."/>
            <person name="Ford K.L."/>
            <person name="Foster G.D."/>
            <person name="Pangilinan J."/>
            <person name="Papanicolaou A."/>
            <person name="Barry K."/>
            <person name="LaButti K."/>
            <person name="Viragh M."/>
            <person name="Koriabine M."/>
            <person name="Yan M."/>
            <person name="Riley R."/>
            <person name="Champramary S."/>
            <person name="Plett K.L."/>
            <person name="Tsai I.J."/>
            <person name="Slot J."/>
            <person name="Sipos G."/>
            <person name="Plett J."/>
            <person name="Nagy L.G."/>
            <person name="Grigoriev I.V."/>
        </authorList>
    </citation>
    <scope>NUCLEOTIDE SEQUENCE</scope>
    <source>
        <strain evidence="2">ICMP 16352</strain>
    </source>
</reference>
<comment type="caution">
    <text evidence="2">The sequence shown here is derived from an EMBL/GenBank/DDBJ whole genome shotgun (WGS) entry which is preliminary data.</text>
</comment>
<name>A0AA39U895_9AGAR</name>
<dbReference type="Proteomes" id="UP001175227">
    <property type="component" value="Unassembled WGS sequence"/>
</dbReference>
<dbReference type="EMBL" id="JAUEPR010000036">
    <property type="protein sequence ID" value="KAK0473009.1"/>
    <property type="molecule type" value="Genomic_DNA"/>
</dbReference>
<feature type="domain" description="F-box" evidence="1">
    <location>
        <begin position="23"/>
        <end position="61"/>
    </location>
</feature>
<dbReference type="InterPro" id="IPR032675">
    <property type="entry name" value="LRR_dom_sf"/>
</dbReference>
<dbReference type="InterPro" id="IPR036047">
    <property type="entry name" value="F-box-like_dom_sf"/>
</dbReference>
<proteinExistence type="predicted"/>
<sequence length="423" mass="48267">MSPLYLQPRSPYPQHPTMSVLATETLIQIFEHLDNPSDLFHVVQTCSVFHDIAIVMLYRHIQYNSSKRFGAQTAFWKHARDMYNIPRSVALDNLKHSSQKIWIGDGYDYREDEALHLQIDIWVRLFSFTSLHALSISYCLLPDSESFSYLLQGCQSLRRLSIEGCTFQEEPLNFSGSYGLFPWIPLEELSLLGENTVYDPLWQDDTSLVDREAGSFLRLLTVRSLRKLTIDLNTRNCAFLANRTPYSDDISFDNLETLHLRLINDTEVDLRMSRDIAVLLDVQCTSVNTLELLGFAELTSDGFRLRPGALRHLMHYKGPAAIAPGVAAAGSPLTRLETNDLTMSVSQATGILGKVGSQRPQLECLEITVQEWDTEILYAISHLFRHVREVKMKYHRGYPDEVTSSFHESNQFLELTSNSRPLS</sequence>
<dbReference type="AlphaFoldDB" id="A0AA39U895"/>
<keyword evidence="3" id="KW-1185">Reference proteome</keyword>
<protein>
    <recommendedName>
        <fullName evidence="1">F-box domain-containing protein</fullName>
    </recommendedName>
</protein>
<dbReference type="Gene3D" id="3.80.10.10">
    <property type="entry name" value="Ribonuclease Inhibitor"/>
    <property type="match status" value="1"/>
</dbReference>
<organism evidence="2 3">
    <name type="scientific">Armillaria novae-zelandiae</name>
    <dbReference type="NCBI Taxonomy" id="153914"/>
    <lineage>
        <taxon>Eukaryota</taxon>
        <taxon>Fungi</taxon>
        <taxon>Dikarya</taxon>
        <taxon>Basidiomycota</taxon>
        <taxon>Agaricomycotina</taxon>
        <taxon>Agaricomycetes</taxon>
        <taxon>Agaricomycetidae</taxon>
        <taxon>Agaricales</taxon>
        <taxon>Marasmiineae</taxon>
        <taxon>Physalacriaceae</taxon>
        <taxon>Armillaria</taxon>
    </lineage>
</organism>
<evidence type="ECO:0000259" key="1">
    <source>
        <dbReference type="Pfam" id="PF12937"/>
    </source>
</evidence>
<dbReference type="SUPFAM" id="SSF81383">
    <property type="entry name" value="F-box domain"/>
    <property type="match status" value="1"/>
</dbReference>
<dbReference type="Pfam" id="PF12937">
    <property type="entry name" value="F-box-like"/>
    <property type="match status" value="1"/>
</dbReference>
<evidence type="ECO:0000313" key="2">
    <source>
        <dbReference type="EMBL" id="KAK0473009.1"/>
    </source>
</evidence>
<dbReference type="InterPro" id="IPR001810">
    <property type="entry name" value="F-box_dom"/>
</dbReference>